<dbReference type="PANTHER" id="PTHR15394:SF3">
    <property type="entry name" value="SERINE HYDROLASE RBBP9"/>
    <property type="match status" value="1"/>
</dbReference>
<dbReference type="Proteomes" id="UP000321816">
    <property type="component" value="Chromosome"/>
</dbReference>
<name>A0A5C7FDK1_9BACI</name>
<dbReference type="SUPFAM" id="SSF53474">
    <property type="entry name" value="alpha/beta-Hydrolases"/>
    <property type="match status" value="1"/>
</dbReference>
<dbReference type="Gene3D" id="3.40.50.1820">
    <property type="entry name" value="alpha/beta hydrolase"/>
    <property type="match status" value="1"/>
</dbReference>
<dbReference type="AlphaFoldDB" id="A0A5C7FDK1"/>
<dbReference type="PANTHER" id="PTHR15394">
    <property type="entry name" value="SERINE HYDROLASE RBBP9"/>
    <property type="match status" value="1"/>
</dbReference>
<keyword evidence="2" id="KW-0378">Hydrolase</keyword>
<evidence type="ECO:0000313" key="3">
    <source>
        <dbReference type="Proteomes" id="UP000321816"/>
    </source>
</evidence>
<dbReference type="Pfam" id="PF12697">
    <property type="entry name" value="Abhydrolase_6"/>
    <property type="match status" value="1"/>
</dbReference>
<dbReference type="InterPro" id="IPR010662">
    <property type="entry name" value="RBBP9/YdeN"/>
</dbReference>
<sequence>MTKQVLFIHSAGNQGLHEGSTGLAAYLKDALGEEYHFLSPDMPEPEDPAYSRWKEKLEKDFSGLDSEVILIGHSLGGSVLLKYLSEKTVVPSITGLFIVSSPYWGKETGWVSEDFTLSGNFASKLPPINRIFLYYSRGDEIVPSSHLNLYKQKLPSAEPRLINSDEHLFLNGLPELVEEIKKL</sequence>
<keyword evidence="3" id="KW-1185">Reference proteome</keyword>
<dbReference type="KEGG" id="ahal:FTX54_002590"/>
<proteinExistence type="predicted"/>
<gene>
    <name evidence="2" type="ORF">FTX54_002590</name>
</gene>
<dbReference type="EMBL" id="CP144914">
    <property type="protein sequence ID" value="WWD80472.1"/>
    <property type="molecule type" value="Genomic_DNA"/>
</dbReference>
<evidence type="ECO:0000259" key="1">
    <source>
        <dbReference type="Pfam" id="PF12697"/>
    </source>
</evidence>
<protein>
    <submittedName>
        <fullName evidence="2">Alpha/beta fold hydrolase</fullName>
    </submittedName>
</protein>
<dbReference type="InterPro" id="IPR029058">
    <property type="entry name" value="AB_hydrolase_fold"/>
</dbReference>
<dbReference type="OrthoDB" id="9804993at2"/>
<dbReference type="RefSeq" id="WP_147803953.1">
    <property type="nucleotide sequence ID" value="NZ_CP144914.1"/>
</dbReference>
<dbReference type="InterPro" id="IPR000073">
    <property type="entry name" value="AB_hydrolase_1"/>
</dbReference>
<accession>A0A5C7FDK1</accession>
<dbReference type="GO" id="GO:0016787">
    <property type="term" value="F:hydrolase activity"/>
    <property type="evidence" value="ECO:0007669"/>
    <property type="project" value="UniProtKB-KW"/>
</dbReference>
<organism evidence="2 3">
    <name type="scientific">Alkalicoccus halolimnae</name>
    <dbReference type="NCBI Taxonomy" id="1667239"/>
    <lineage>
        <taxon>Bacteria</taxon>
        <taxon>Bacillati</taxon>
        <taxon>Bacillota</taxon>
        <taxon>Bacilli</taxon>
        <taxon>Bacillales</taxon>
        <taxon>Bacillaceae</taxon>
        <taxon>Alkalicoccus</taxon>
    </lineage>
</organism>
<reference evidence="2 3" key="1">
    <citation type="submission" date="2024-01" db="EMBL/GenBank/DDBJ databases">
        <title>Complete Genome Sequence of Alkalicoccus halolimnae BZ-SZ-XJ29T, a Moderately Halophilic Bacterium Isolated from a Salt Lake.</title>
        <authorList>
            <person name="Zhao B."/>
        </authorList>
    </citation>
    <scope>NUCLEOTIDE SEQUENCE [LARGE SCALE GENOMIC DNA]</scope>
    <source>
        <strain evidence="2 3">BZ-SZ-XJ29</strain>
    </source>
</reference>
<evidence type="ECO:0000313" key="2">
    <source>
        <dbReference type="EMBL" id="WWD80472.1"/>
    </source>
</evidence>
<feature type="domain" description="AB hydrolase-1" evidence="1">
    <location>
        <begin position="5"/>
        <end position="115"/>
    </location>
</feature>